<reference evidence="2" key="1">
    <citation type="submission" date="2018-05" db="EMBL/GenBank/DDBJ databases">
        <authorList>
            <person name="Lanie J.A."/>
            <person name="Ng W.-L."/>
            <person name="Kazmierczak K.M."/>
            <person name="Andrzejewski T.M."/>
            <person name="Davidsen T.M."/>
            <person name="Wayne K.J."/>
            <person name="Tettelin H."/>
            <person name="Glass J.I."/>
            <person name="Rusch D."/>
            <person name="Podicherti R."/>
            <person name="Tsui H.-C.T."/>
            <person name="Winkler M.E."/>
        </authorList>
    </citation>
    <scope>NUCLEOTIDE SEQUENCE</scope>
</reference>
<organism evidence="2">
    <name type="scientific">marine metagenome</name>
    <dbReference type="NCBI Taxonomy" id="408172"/>
    <lineage>
        <taxon>unclassified sequences</taxon>
        <taxon>metagenomes</taxon>
        <taxon>ecological metagenomes</taxon>
    </lineage>
</organism>
<dbReference type="AlphaFoldDB" id="A0A382KPW0"/>
<proteinExistence type="predicted"/>
<dbReference type="PANTHER" id="PTHR43283">
    <property type="entry name" value="BETA-LACTAMASE-RELATED"/>
    <property type="match status" value="1"/>
</dbReference>
<dbReference type="InterPro" id="IPR012338">
    <property type="entry name" value="Beta-lactam/transpept-like"/>
</dbReference>
<dbReference type="SUPFAM" id="SSF56601">
    <property type="entry name" value="beta-lactamase/transpeptidase-like"/>
    <property type="match status" value="1"/>
</dbReference>
<gene>
    <name evidence="2" type="ORF">METZ01_LOCUS279344</name>
</gene>
<feature type="non-terminal residue" evidence="2">
    <location>
        <position position="375"/>
    </location>
</feature>
<dbReference type="EMBL" id="UINC01082065">
    <property type="protein sequence ID" value="SVC26490.1"/>
    <property type="molecule type" value="Genomic_DNA"/>
</dbReference>
<evidence type="ECO:0000259" key="1">
    <source>
        <dbReference type="Pfam" id="PF00144"/>
    </source>
</evidence>
<name>A0A382KPW0_9ZZZZ</name>
<sequence length="375" mass="42138">MTKKDMKKSLRNLFILSFLLNGCGNSGSSNEIATVNSNEISPFSWSLSSPQEEGMDSDKLENVLEYVFDDDFSTQGLIVVRNGKIVIEKYQDISDSTISGLLSVFSDKEILSWGTGLTYDDLKDIFGNKNKDSLATSWSSAKSITSTLVGIAIEEGFIDSVDEYASRYLPDWIGTDKENNITIKNLLEMRSLLKCPPGGNGGSSIYYQEDQLAPSKDRNFDPDISQANPPYFNNWVYCNADTMLLGEILLNATGKSVQEFGDYYLFSKVGMTVDWWLDGKGNYLAYCCVDMTTRDFAKFGLLWSNAGFWGGEQIIPAEWIAESLSSKINIDWSETTFYNYQWYTHNKFTDADNSIEVYGFGTKGYNTNNIWIIPS</sequence>
<dbReference type="InterPro" id="IPR050789">
    <property type="entry name" value="Diverse_Enzym_Activities"/>
</dbReference>
<evidence type="ECO:0000313" key="2">
    <source>
        <dbReference type="EMBL" id="SVC26490.1"/>
    </source>
</evidence>
<dbReference type="PANTHER" id="PTHR43283:SF7">
    <property type="entry name" value="BETA-LACTAMASE-RELATED DOMAIN-CONTAINING PROTEIN"/>
    <property type="match status" value="1"/>
</dbReference>
<accession>A0A382KPW0</accession>
<feature type="domain" description="Beta-lactamase-related" evidence="1">
    <location>
        <begin position="77"/>
        <end position="276"/>
    </location>
</feature>
<protein>
    <recommendedName>
        <fullName evidence="1">Beta-lactamase-related domain-containing protein</fullName>
    </recommendedName>
</protein>
<dbReference type="Gene3D" id="3.40.710.10">
    <property type="entry name" value="DD-peptidase/beta-lactamase superfamily"/>
    <property type="match status" value="1"/>
</dbReference>
<dbReference type="InterPro" id="IPR001466">
    <property type="entry name" value="Beta-lactam-related"/>
</dbReference>
<dbReference type="Pfam" id="PF00144">
    <property type="entry name" value="Beta-lactamase"/>
    <property type="match status" value="1"/>
</dbReference>